<proteinExistence type="inferred from homology"/>
<evidence type="ECO:0000256" key="4">
    <source>
        <dbReference type="PROSITE-ProRule" id="PRU00284"/>
    </source>
</evidence>
<evidence type="ECO:0000256" key="2">
    <source>
        <dbReference type="ARBA" id="ARBA00023224"/>
    </source>
</evidence>
<name>A0ABN0TSJ9_9GAMM</name>
<protein>
    <submittedName>
        <fullName evidence="7">Methyl-accepting chemotaxis protein</fullName>
    </submittedName>
</protein>
<evidence type="ECO:0000256" key="5">
    <source>
        <dbReference type="SAM" id="Phobius"/>
    </source>
</evidence>
<feature type="domain" description="Methyl-accepting transducer" evidence="6">
    <location>
        <begin position="82"/>
        <end position="312"/>
    </location>
</feature>
<keyword evidence="5" id="KW-0472">Membrane</keyword>
<dbReference type="Proteomes" id="UP001501476">
    <property type="component" value="Unassembled WGS sequence"/>
</dbReference>
<keyword evidence="5" id="KW-0812">Transmembrane</keyword>
<dbReference type="PROSITE" id="PS50111">
    <property type="entry name" value="CHEMOTAXIS_TRANSDUC_2"/>
    <property type="match status" value="1"/>
</dbReference>
<organism evidence="7 8">
    <name type="scientific">Methylophaga marina</name>
    <dbReference type="NCBI Taxonomy" id="45495"/>
    <lineage>
        <taxon>Bacteria</taxon>
        <taxon>Pseudomonadati</taxon>
        <taxon>Pseudomonadota</taxon>
        <taxon>Gammaproteobacteria</taxon>
        <taxon>Thiotrichales</taxon>
        <taxon>Piscirickettsiaceae</taxon>
        <taxon>Methylophaga</taxon>
    </lineage>
</organism>
<comment type="similarity">
    <text evidence="3">Belongs to the methyl-accepting chemotaxis (MCP) protein family.</text>
</comment>
<comment type="caution">
    <text evidence="7">The sequence shown here is derived from an EMBL/GenBank/DDBJ whole genome shotgun (WGS) entry which is preliminary data.</text>
</comment>
<dbReference type="EMBL" id="BAAADG010000006">
    <property type="protein sequence ID" value="GAA0229137.1"/>
    <property type="molecule type" value="Genomic_DNA"/>
</dbReference>
<dbReference type="Gene3D" id="1.10.287.950">
    <property type="entry name" value="Methyl-accepting chemotaxis protein"/>
    <property type="match status" value="1"/>
</dbReference>
<keyword evidence="5" id="KW-1133">Transmembrane helix</keyword>
<accession>A0ABN0TSJ9</accession>
<dbReference type="InterPro" id="IPR004090">
    <property type="entry name" value="Chemotax_Me-accpt_rcpt"/>
</dbReference>
<comment type="subcellular location">
    <subcellularLocation>
        <location evidence="1">Membrane</location>
    </subcellularLocation>
</comment>
<dbReference type="SUPFAM" id="SSF58104">
    <property type="entry name" value="Methyl-accepting chemotaxis protein (MCP) signaling domain"/>
    <property type="match status" value="1"/>
</dbReference>
<dbReference type="InterPro" id="IPR004089">
    <property type="entry name" value="MCPsignal_dom"/>
</dbReference>
<evidence type="ECO:0000313" key="7">
    <source>
        <dbReference type="EMBL" id="GAA0229137.1"/>
    </source>
</evidence>
<evidence type="ECO:0000313" key="8">
    <source>
        <dbReference type="Proteomes" id="UP001501476"/>
    </source>
</evidence>
<feature type="transmembrane region" description="Helical" evidence="5">
    <location>
        <begin position="12"/>
        <end position="45"/>
    </location>
</feature>
<dbReference type="PRINTS" id="PR00260">
    <property type="entry name" value="CHEMTRNSDUCR"/>
</dbReference>
<reference evidence="7 8" key="1">
    <citation type="journal article" date="2019" name="Int. J. Syst. Evol. Microbiol.">
        <title>The Global Catalogue of Microorganisms (GCM) 10K type strain sequencing project: providing services to taxonomists for standard genome sequencing and annotation.</title>
        <authorList>
            <consortium name="The Broad Institute Genomics Platform"/>
            <consortium name="The Broad Institute Genome Sequencing Center for Infectious Disease"/>
            <person name="Wu L."/>
            <person name="Ma J."/>
        </authorList>
    </citation>
    <scope>NUCLEOTIDE SEQUENCE [LARGE SCALE GENOMIC DNA]</scope>
    <source>
        <strain evidence="7 8">JCM 6886</strain>
    </source>
</reference>
<dbReference type="PANTHER" id="PTHR32089:SF112">
    <property type="entry name" value="LYSOZYME-LIKE PROTEIN-RELATED"/>
    <property type="match status" value="1"/>
</dbReference>
<dbReference type="PANTHER" id="PTHR32089">
    <property type="entry name" value="METHYL-ACCEPTING CHEMOTAXIS PROTEIN MCPB"/>
    <property type="match status" value="1"/>
</dbReference>
<dbReference type="SMART" id="SM00283">
    <property type="entry name" value="MA"/>
    <property type="match status" value="1"/>
</dbReference>
<sequence length="390" mass="42870">MKKLLNKKFVIASLSSLGFVLVALFLVNWLAALLVLLATVSVFLLQFQNMPVQSQVVINTSRFESADIDKLKKDVVTDISLQIENIRAENEQIATLLNDAVRSLGDSFQGLNEQASNEDDMLHSLIDQKDGEQGLSEFIKETESVMSFLVQTLLKNTDDSRLVMAKLDEINRRVDGVISLLDDVKDIASQTNLLALNAAIEAARAGDTGRGFAVVADEVRKLSQKSDEFSDQINKITMNVKSTIDEASSVIAELVTADTDLVTNSEAKVAEMMTTMSSLNNKTLSVISGTSEISQQISGLVNQAVTSLQFEDMCHQLSEHMDKRLNTVSDLIQVINDLPSSSESDADLAACQQQFLEVKKTVAELHKKIDETQHRSVTQKNVDAGDIELF</sequence>
<evidence type="ECO:0000256" key="1">
    <source>
        <dbReference type="ARBA" id="ARBA00004370"/>
    </source>
</evidence>
<evidence type="ECO:0000256" key="3">
    <source>
        <dbReference type="ARBA" id="ARBA00029447"/>
    </source>
</evidence>
<evidence type="ECO:0000259" key="6">
    <source>
        <dbReference type="PROSITE" id="PS50111"/>
    </source>
</evidence>
<keyword evidence="2 4" id="KW-0807">Transducer</keyword>
<gene>
    <name evidence="7" type="ORF">GCM10008964_20710</name>
</gene>
<keyword evidence="8" id="KW-1185">Reference proteome</keyword>
<dbReference type="Pfam" id="PF00015">
    <property type="entry name" value="MCPsignal"/>
    <property type="match status" value="1"/>
</dbReference>